<gene>
    <name evidence="2" type="ORF">BJ959_001365</name>
</gene>
<comment type="caution">
    <text evidence="2">The sequence shown here is derived from an EMBL/GenBank/DDBJ whole genome shotgun (WGS) entry which is preliminary data.</text>
</comment>
<reference evidence="2 3" key="1">
    <citation type="submission" date="2020-08" db="EMBL/GenBank/DDBJ databases">
        <title>Sequencing the genomes of 1000 actinobacteria strains.</title>
        <authorList>
            <person name="Klenk H.-P."/>
        </authorList>
    </citation>
    <scope>NUCLEOTIDE SEQUENCE [LARGE SCALE GENOMIC DNA]</scope>
    <source>
        <strain evidence="2 3">DSM 23889</strain>
    </source>
</reference>
<sequence length="157" mass="16874">MAENWTSALLPIITLVLGAVLTFLAESIRHRTERRERLQDALTARRADAATAFIDAAHESAHLLGRMTPGCPNPLPLDEDKYWLIDSAVAARLNDLALVASSPSLAAARALHGALQGFRASVMSGITYGSNEYWSAYAPVRAARTAFIDASRADIVG</sequence>
<dbReference type="RefSeq" id="WP_153981412.1">
    <property type="nucleotide sequence ID" value="NZ_BAAANZ010000005.1"/>
</dbReference>
<evidence type="ECO:0000313" key="2">
    <source>
        <dbReference type="EMBL" id="MBB5617869.1"/>
    </source>
</evidence>
<feature type="transmembrane region" description="Helical" evidence="1">
    <location>
        <begin position="6"/>
        <end position="25"/>
    </location>
</feature>
<dbReference type="OrthoDB" id="5118585at2"/>
<keyword evidence="1" id="KW-1133">Transmembrane helix</keyword>
<organism evidence="2 3">
    <name type="scientific">Microcella frigidaquae</name>
    <dbReference type="NCBI Taxonomy" id="424758"/>
    <lineage>
        <taxon>Bacteria</taxon>
        <taxon>Bacillati</taxon>
        <taxon>Actinomycetota</taxon>
        <taxon>Actinomycetes</taxon>
        <taxon>Micrococcales</taxon>
        <taxon>Microbacteriaceae</taxon>
        <taxon>Microcella</taxon>
    </lineage>
</organism>
<keyword evidence="3" id="KW-1185">Reference proteome</keyword>
<dbReference type="AlphaFoldDB" id="A0A840XPM0"/>
<name>A0A840XPM0_9MICO</name>
<keyword evidence="1" id="KW-0812">Transmembrane</keyword>
<dbReference type="EMBL" id="JACHBS010000001">
    <property type="protein sequence ID" value="MBB5617869.1"/>
    <property type="molecule type" value="Genomic_DNA"/>
</dbReference>
<protein>
    <submittedName>
        <fullName evidence="2">Uncharacterized protein</fullName>
    </submittedName>
</protein>
<dbReference type="Proteomes" id="UP000552883">
    <property type="component" value="Unassembled WGS sequence"/>
</dbReference>
<accession>A0A840XPM0</accession>
<evidence type="ECO:0000256" key="1">
    <source>
        <dbReference type="SAM" id="Phobius"/>
    </source>
</evidence>
<keyword evidence="1" id="KW-0472">Membrane</keyword>
<proteinExistence type="predicted"/>
<evidence type="ECO:0000313" key="3">
    <source>
        <dbReference type="Proteomes" id="UP000552883"/>
    </source>
</evidence>